<evidence type="ECO:0000256" key="1">
    <source>
        <dbReference type="SAM" id="MobiDB-lite"/>
    </source>
</evidence>
<proteinExistence type="predicted"/>
<keyword evidence="3" id="KW-1185">Reference proteome</keyword>
<gene>
    <name evidence="2" type="ORF">GPA10_08080</name>
</gene>
<sequence>MGRKGGVGSAEGHRDGSDERHSVPTGMGSARPLWELEVYPIVAPDGGLLVVLRVTGLVSLASSVISWAELEPPSGLQGVPAGRYIMEKIEEVAQQLEDEFTAYGWNRVAAELTQVRLLLARAEEDPYLP</sequence>
<evidence type="ECO:0000313" key="2">
    <source>
        <dbReference type="EMBL" id="MVO84727.1"/>
    </source>
</evidence>
<accession>A0A6L6WSQ4</accession>
<evidence type="ECO:0000313" key="3">
    <source>
        <dbReference type="Proteomes" id="UP000483802"/>
    </source>
</evidence>
<feature type="region of interest" description="Disordered" evidence="1">
    <location>
        <begin position="1"/>
        <end position="26"/>
    </location>
</feature>
<dbReference type="RefSeq" id="WP_157164843.1">
    <property type="nucleotide sequence ID" value="NZ_WPNZ01000003.1"/>
</dbReference>
<organism evidence="2 3">
    <name type="scientific">Streptomyces typhae</name>
    <dbReference type="NCBI Taxonomy" id="2681492"/>
    <lineage>
        <taxon>Bacteria</taxon>
        <taxon>Bacillati</taxon>
        <taxon>Actinomycetota</taxon>
        <taxon>Actinomycetes</taxon>
        <taxon>Kitasatosporales</taxon>
        <taxon>Streptomycetaceae</taxon>
        <taxon>Streptomyces</taxon>
    </lineage>
</organism>
<comment type="caution">
    <text evidence="2">The sequence shown here is derived from an EMBL/GenBank/DDBJ whole genome shotgun (WGS) entry which is preliminary data.</text>
</comment>
<name>A0A6L6WSQ4_9ACTN</name>
<dbReference type="EMBL" id="WPNZ01000003">
    <property type="protein sequence ID" value="MVO84727.1"/>
    <property type="molecule type" value="Genomic_DNA"/>
</dbReference>
<feature type="compositionally biased region" description="Basic and acidic residues" evidence="1">
    <location>
        <begin position="11"/>
        <end position="22"/>
    </location>
</feature>
<protein>
    <submittedName>
        <fullName evidence="2">Uncharacterized protein</fullName>
    </submittedName>
</protein>
<dbReference type="AlphaFoldDB" id="A0A6L6WSQ4"/>
<dbReference type="Proteomes" id="UP000483802">
    <property type="component" value="Unassembled WGS sequence"/>
</dbReference>
<reference evidence="2 3" key="1">
    <citation type="submission" date="2019-11" db="EMBL/GenBank/DDBJ databases">
        <title>Streptomyces typhae sp. nov., a novel endophytic actinomycete isolated from the root of cattail pollen (Typha angustifolia L.).</title>
        <authorList>
            <person name="Peng C."/>
        </authorList>
    </citation>
    <scope>NUCLEOTIDE SEQUENCE [LARGE SCALE GENOMIC DNA]</scope>
    <source>
        <strain evidence="3">p1417</strain>
    </source>
</reference>